<gene>
    <name evidence="12" type="ORF">HNAJ_LOCUS12437</name>
</gene>
<dbReference type="GO" id="GO:0000978">
    <property type="term" value="F:RNA polymerase II cis-regulatory region sequence-specific DNA binding"/>
    <property type="evidence" value="ECO:0007669"/>
    <property type="project" value="TreeGrafter"/>
</dbReference>
<feature type="domain" description="C2H2-type" evidence="11">
    <location>
        <begin position="304"/>
        <end position="331"/>
    </location>
</feature>
<evidence type="ECO:0000256" key="5">
    <source>
        <dbReference type="ARBA" id="ARBA00022833"/>
    </source>
</evidence>
<dbReference type="PANTHER" id="PTHR24388">
    <property type="entry name" value="ZINC FINGER PROTEIN"/>
    <property type="match status" value="1"/>
</dbReference>
<sequence length="393" mass="43589">MFPTPNPLNDQITSFMPPLLSYPSQQNQPFPFTGIPNFLPPPLPYSLNEESFAQVIEALRLQFQTDANTHLLPITTRSSASPIAAPPENGIDLSINKQQASKDQSDSFYNILHQLPHPPNPSPKSSEMPSFQEHSPALHSTPISAKNDRKHRRSGFQAGVTVAYTYDSFFVSDGRSKRRKKMDSSENSTTTSLPLSSDSSACTSRVSTPLTRSSAVQRYTCSECGKDYATSSNLSRHKQTHRSLDSQQAKSCEHCGKVYVSMPALSMHIMTHTMKHRCTICGKAFSRPWLLQGHLRAHTGEKPFGCAHCGRAFADRSNLRAHMQTHSSKKLYQCTYCKRDFPLRSYLNRHLVTCDENPKLTSSSGTSTSQDNSKGAEDKPLLPLSIAALVGEQ</sequence>
<feature type="region of interest" description="Disordered" evidence="10">
    <location>
        <begin position="358"/>
        <end position="380"/>
    </location>
</feature>
<keyword evidence="2" id="KW-0479">Metal-binding</keyword>
<evidence type="ECO:0000259" key="11">
    <source>
        <dbReference type="PROSITE" id="PS50157"/>
    </source>
</evidence>
<dbReference type="STRING" id="102285.A0A0R3TX64"/>
<dbReference type="PROSITE" id="PS00028">
    <property type="entry name" value="ZINC_FINGER_C2H2_1"/>
    <property type="match status" value="4"/>
</dbReference>
<organism evidence="14">
    <name type="scientific">Rodentolepis nana</name>
    <name type="common">Dwarf tapeworm</name>
    <name type="synonym">Hymenolepis nana</name>
    <dbReference type="NCBI Taxonomy" id="102285"/>
    <lineage>
        <taxon>Eukaryota</taxon>
        <taxon>Metazoa</taxon>
        <taxon>Spiralia</taxon>
        <taxon>Lophotrochozoa</taxon>
        <taxon>Platyhelminthes</taxon>
        <taxon>Cestoda</taxon>
        <taxon>Eucestoda</taxon>
        <taxon>Cyclophyllidea</taxon>
        <taxon>Hymenolepididae</taxon>
        <taxon>Rodentolepis</taxon>
    </lineage>
</organism>
<dbReference type="InterPro" id="IPR036236">
    <property type="entry name" value="Znf_C2H2_sf"/>
</dbReference>
<dbReference type="GO" id="GO:0008270">
    <property type="term" value="F:zinc ion binding"/>
    <property type="evidence" value="ECO:0007669"/>
    <property type="project" value="UniProtKB-KW"/>
</dbReference>
<dbReference type="FunFam" id="3.30.160.60:FF:000169">
    <property type="entry name" value="transcriptional repressor scratch 2"/>
    <property type="match status" value="1"/>
</dbReference>
<comment type="similarity">
    <text evidence="8">Belongs to the snail C2H2-type zinc-finger protein family.</text>
</comment>
<dbReference type="GO" id="GO:0000981">
    <property type="term" value="F:DNA-binding transcription factor activity, RNA polymerase II-specific"/>
    <property type="evidence" value="ECO:0007669"/>
    <property type="project" value="TreeGrafter"/>
</dbReference>
<dbReference type="InterPro" id="IPR013087">
    <property type="entry name" value="Znf_C2H2_type"/>
</dbReference>
<reference evidence="12 13" key="2">
    <citation type="submission" date="2018-11" db="EMBL/GenBank/DDBJ databases">
        <authorList>
            <consortium name="Pathogen Informatics"/>
        </authorList>
    </citation>
    <scope>NUCLEOTIDE SEQUENCE [LARGE SCALE GENOMIC DNA]</scope>
</reference>
<feature type="region of interest" description="Disordered" evidence="10">
    <location>
        <begin position="175"/>
        <end position="201"/>
    </location>
</feature>
<comment type="subcellular location">
    <subcellularLocation>
        <location evidence="1">Nucleus</location>
    </subcellularLocation>
</comment>
<dbReference type="Pfam" id="PF00096">
    <property type="entry name" value="zf-C2H2"/>
    <property type="match status" value="5"/>
</dbReference>
<evidence type="ECO:0000256" key="1">
    <source>
        <dbReference type="ARBA" id="ARBA00004123"/>
    </source>
</evidence>
<feature type="domain" description="C2H2-type" evidence="11">
    <location>
        <begin position="250"/>
        <end position="277"/>
    </location>
</feature>
<dbReference type="InterPro" id="IPR050527">
    <property type="entry name" value="Snail/Krueppel_Znf"/>
</dbReference>
<keyword evidence="6" id="KW-0238">DNA-binding</keyword>
<feature type="compositionally biased region" description="Low complexity" evidence="10">
    <location>
        <begin position="185"/>
        <end position="201"/>
    </location>
</feature>
<keyword evidence="5" id="KW-0862">Zinc</keyword>
<keyword evidence="13" id="KW-1185">Reference proteome</keyword>
<reference evidence="14" key="1">
    <citation type="submission" date="2017-02" db="UniProtKB">
        <authorList>
            <consortium name="WormBaseParasite"/>
        </authorList>
    </citation>
    <scope>IDENTIFICATION</scope>
</reference>
<dbReference type="AlphaFoldDB" id="A0A0R3TX64"/>
<evidence type="ECO:0000256" key="8">
    <source>
        <dbReference type="ARBA" id="ARBA00037948"/>
    </source>
</evidence>
<evidence type="ECO:0000313" key="12">
    <source>
        <dbReference type="EMBL" id="VDO13104.1"/>
    </source>
</evidence>
<feature type="region of interest" description="Disordered" evidence="10">
    <location>
        <begin position="111"/>
        <end position="153"/>
    </location>
</feature>
<evidence type="ECO:0000256" key="7">
    <source>
        <dbReference type="ARBA" id="ARBA00023242"/>
    </source>
</evidence>
<keyword evidence="3" id="KW-0677">Repeat</keyword>
<evidence type="ECO:0000256" key="2">
    <source>
        <dbReference type="ARBA" id="ARBA00022723"/>
    </source>
</evidence>
<dbReference type="SMART" id="SM00355">
    <property type="entry name" value="ZnF_C2H2"/>
    <property type="match status" value="5"/>
</dbReference>
<feature type="domain" description="C2H2-type" evidence="11">
    <location>
        <begin position="219"/>
        <end position="246"/>
    </location>
</feature>
<dbReference type="PANTHER" id="PTHR24388:SF38">
    <property type="entry name" value="PROTEIN SNAIL"/>
    <property type="match status" value="1"/>
</dbReference>
<evidence type="ECO:0000256" key="4">
    <source>
        <dbReference type="ARBA" id="ARBA00022771"/>
    </source>
</evidence>
<dbReference type="FunFam" id="3.30.160.60:FF:000043">
    <property type="entry name" value="Scratch family zinc finger 2"/>
    <property type="match status" value="1"/>
</dbReference>
<dbReference type="OrthoDB" id="5428132at2759"/>
<feature type="domain" description="C2H2-type" evidence="11">
    <location>
        <begin position="332"/>
        <end position="360"/>
    </location>
</feature>
<dbReference type="GO" id="GO:0005634">
    <property type="term" value="C:nucleus"/>
    <property type="evidence" value="ECO:0007669"/>
    <property type="project" value="UniProtKB-SubCell"/>
</dbReference>
<feature type="compositionally biased region" description="Polar residues" evidence="10">
    <location>
        <begin position="123"/>
        <end position="133"/>
    </location>
</feature>
<keyword evidence="4 9" id="KW-0863">Zinc-finger</keyword>
<dbReference type="Proteomes" id="UP000278807">
    <property type="component" value="Unassembled WGS sequence"/>
</dbReference>
<keyword evidence="7" id="KW-0539">Nucleus</keyword>
<proteinExistence type="inferred from homology"/>
<evidence type="ECO:0000256" key="10">
    <source>
        <dbReference type="SAM" id="MobiDB-lite"/>
    </source>
</evidence>
<evidence type="ECO:0000256" key="3">
    <source>
        <dbReference type="ARBA" id="ARBA00022737"/>
    </source>
</evidence>
<dbReference type="SUPFAM" id="SSF57667">
    <property type="entry name" value="beta-beta-alpha zinc fingers"/>
    <property type="match status" value="3"/>
</dbReference>
<dbReference type="EMBL" id="UZAE01014311">
    <property type="protein sequence ID" value="VDO13104.1"/>
    <property type="molecule type" value="Genomic_DNA"/>
</dbReference>
<dbReference type="PROSITE" id="PS50157">
    <property type="entry name" value="ZINC_FINGER_C2H2_2"/>
    <property type="match status" value="5"/>
</dbReference>
<evidence type="ECO:0000313" key="13">
    <source>
        <dbReference type="Proteomes" id="UP000278807"/>
    </source>
</evidence>
<feature type="domain" description="C2H2-type" evidence="11">
    <location>
        <begin position="276"/>
        <end position="303"/>
    </location>
</feature>
<protein>
    <submittedName>
        <fullName evidence="14">Transcriptional repressor scratch 1</fullName>
    </submittedName>
</protein>
<evidence type="ECO:0000256" key="6">
    <source>
        <dbReference type="ARBA" id="ARBA00023125"/>
    </source>
</evidence>
<evidence type="ECO:0000313" key="14">
    <source>
        <dbReference type="WBParaSite" id="HNAJ_0001245201-mRNA-1"/>
    </source>
</evidence>
<accession>A0A0R3TX64</accession>
<dbReference type="Gene3D" id="3.30.160.60">
    <property type="entry name" value="Classic Zinc Finger"/>
    <property type="match status" value="4"/>
</dbReference>
<dbReference type="WBParaSite" id="HNAJ_0001245201-mRNA-1">
    <property type="protein sequence ID" value="HNAJ_0001245201-mRNA-1"/>
    <property type="gene ID" value="HNAJ_0001245201"/>
</dbReference>
<evidence type="ECO:0000256" key="9">
    <source>
        <dbReference type="PROSITE-ProRule" id="PRU00042"/>
    </source>
</evidence>
<dbReference type="FunFam" id="3.30.160.60:FF:000706">
    <property type="entry name" value="Zinc finger protein"/>
    <property type="match status" value="1"/>
</dbReference>
<name>A0A0R3TX64_RODNA</name>